<dbReference type="SUPFAM" id="SSF46689">
    <property type="entry name" value="Homeodomain-like"/>
    <property type="match status" value="2"/>
</dbReference>
<proteinExistence type="predicted"/>
<sequence length="532" mass="61063">MRNVMIVDDEALVRIGLQSIIEWESRGYRIAGVFKNGAEAIAAAGKEAFDIVLTDIRMPGMDGFELIRELKRLDPGMKFIILSSYSDYEYTRQAIQAGVTDYISKYEMEPVELLRVLDALTFDKGGEENGPGGTASSASPAEIRLEALAEEKARLTGLPSERLIAGMKTQFPEIVNHLAALGGSARWICFKPLPRETEYSSTERKAMGLQAEEIFLRLERLELFGEHDGLFHGACATAYEETEEESLNRLMRTIGELKDAWAKNLNIELVVGIGPEEAPERMGSSRKEAERAVQLCFYEGAGVFLHGQSEMRTRSEQEWMDIYKQAKNEIEFLHFEELGEMLARRLEDPEDRLLPEEWLRTGEMIATHLMNLLLERYELDQEAVRSRIRMPWPLNETIRKAGSRKEFLRLMRELLLRAQEAVSTLQMSRGWIAKVKEYVESRYGQPIRLEDAAETVNFSPSHFSQRFRQETGEVFSDYLTRVRIREAIRLYQETDFSTEEIAARVGYLNPNYFIKVFKKTTGQTVKQFKQRS</sequence>
<feature type="domain" description="Response regulatory" evidence="6">
    <location>
        <begin position="3"/>
        <end position="120"/>
    </location>
</feature>
<dbReference type="Gene3D" id="3.40.50.2300">
    <property type="match status" value="1"/>
</dbReference>
<organism evidence="7 8">
    <name type="scientific">Cohnella boryungensis</name>
    <dbReference type="NCBI Taxonomy" id="768479"/>
    <lineage>
        <taxon>Bacteria</taxon>
        <taxon>Bacillati</taxon>
        <taxon>Bacillota</taxon>
        <taxon>Bacilli</taxon>
        <taxon>Bacillales</taxon>
        <taxon>Paenibacillaceae</taxon>
        <taxon>Cohnella</taxon>
    </lineage>
</organism>
<feature type="domain" description="HTH araC/xylS-type" evidence="5">
    <location>
        <begin position="433"/>
        <end position="531"/>
    </location>
</feature>
<evidence type="ECO:0000259" key="5">
    <source>
        <dbReference type="PROSITE" id="PS01124"/>
    </source>
</evidence>
<dbReference type="PROSITE" id="PS50110">
    <property type="entry name" value="RESPONSE_REGULATORY"/>
    <property type="match status" value="1"/>
</dbReference>
<dbReference type="Gene3D" id="1.10.10.60">
    <property type="entry name" value="Homeodomain-like"/>
    <property type="match status" value="2"/>
</dbReference>
<keyword evidence="2" id="KW-0238">DNA-binding</keyword>
<dbReference type="PROSITE" id="PS01124">
    <property type="entry name" value="HTH_ARAC_FAMILY_2"/>
    <property type="match status" value="1"/>
</dbReference>
<dbReference type="Proteomes" id="UP001595755">
    <property type="component" value="Unassembled WGS sequence"/>
</dbReference>
<dbReference type="InterPro" id="IPR011006">
    <property type="entry name" value="CheY-like_superfamily"/>
</dbReference>
<keyword evidence="1" id="KW-0805">Transcription regulation</keyword>
<dbReference type="EMBL" id="JBHSED010000046">
    <property type="protein sequence ID" value="MFC4306029.1"/>
    <property type="molecule type" value="Genomic_DNA"/>
</dbReference>
<dbReference type="InterPro" id="IPR009057">
    <property type="entry name" value="Homeodomain-like_sf"/>
</dbReference>
<dbReference type="Pfam" id="PF12833">
    <property type="entry name" value="HTH_18"/>
    <property type="match status" value="1"/>
</dbReference>
<dbReference type="InterPro" id="IPR001789">
    <property type="entry name" value="Sig_transdc_resp-reg_receiver"/>
</dbReference>
<dbReference type="Pfam" id="PF00072">
    <property type="entry name" value="Response_reg"/>
    <property type="match status" value="1"/>
</dbReference>
<gene>
    <name evidence="7" type="ORF">ACFO1S_21590</name>
</gene>
<keyword evidence="3" id="KW-0804">Transcription</keyword>
<protein>
    <submittedName>
        <fullName evidence="7">Response regulator</fullName>
    </submittedName>
</protein>
<name>A0ABV8SHX9_9BACL</name>
<accession>A0ABV8SHX9</accession>
<dbReference type="InterPro" id="IPR018060">
    <property type="entry name" value="HTH_AraC"/>
</dbReference>
<evidence type="ECO:0000259" key="6">
    <source>
        <dbReference type="PROSITE" id="PS50110"/>
    </source>
</evidence>
<feature type="modified residue" description="4-aspartylphosphate" evidence="4">
    <location>
        <position position="55"/>
    </location>
</feature>
<keyword evidence="8" id="KW-1185">Reference proteome</keyword>
<dbReference type="PANTHER" id="PTHR43280:SF2">
    <property type="entry name" value="HTH-TYPE TRANSCRIPTIONAL REGULATOR EXSA"/>
    <property type="match status" value="1"/>
</dbReference>
<dbReference type="SMART" id="SM00448">
    <property type="entry name" value="REC"/>
    <property type="match status" value="1"/>
</dbReference>
<dbReference type="SUPFAM" id="SSF52172">
    <property type="entry name" value="CheY-like"/>
    <property type="match status" value="1"/>
</dbReference>
<comment type="caution">
    <text evidence="7">The sequence shown here is derived from an EMBL/GenBank/DDBJ whole genome shotgun (WGS) entry which is preliminary data.</text>
</comment>
<evidence type="ECO:0000256" key="2">
    <source>
        <dbReference type="ARBA" id="ARBA00023125"/>
    </source>
</evidence>
<dbReference type="SMART" id="SM00342">
    <property type="entry name" value="HTH_ARAC"/>
    <property type="match status" value="1"/>
</dbReference>
<dbReference type="CDD" id="cd17536">
    <property type="entry name" value="REC_YesN-like"/>
    <property type="match status" value="1"/>
</dbReference>
<dbReference type="RefSeq" id="WP_204605523.1">
    <property type="nucleotide sequence ID" value="NZ_JBHSED010000046.1"/>
</dbReference>
<evidence type="ECO:0000256" key="3">
    <source>
        <dbReference type="ARBA" id="ARBA00023163"/>
    </source>
</evidence>
<evidence type="ECO:0000313" key="8">
    <source>
        <dbReference type="Proteomes" id="UP001595755"/>
    </source>
</evidence>
<evidence type="ECO:0000256" key="4">
    <source>
        <dbReference type="PROSITE-ProRule" id="PRU00169"/>
    </source>
</evidence>
<keyword evidence="4" id="KW-0597">Phosphoprotein</keyword>
<reference evidence="8" key="1">
    <citation type="journal article" date="2019" name="Int. J. Syst. Evol. Microbiol.">
        <title>The Global Catalogue of Microorganisms (GCM) 10K type strain sequencing project: providing services to taxonomists for standard genome sequencing and annotation.</title>
        <authorList>
            <consortium name="The Broad Institute Genomics Platform"/>
            <consortium name="The Broad Institute Genome Sequencing Center for Infectious Disease"/>
            <person name="Wu L."/>
            <person name="Ma J."/>
        </authorList>
    </citation>
    <scope>NUCLEOTIDE SEQUENCE [LARGE SCALE GENOMIC DNA]</scope>
    <source>
        <strain evidence="8">CGMCC 4.1641</strain>
    </source>
</reference>
<evidence type="ECO:0000256" key="1">
    <source>
        <dbReference type="ARBA" id="ARBA00023015"/>
    </source>
</evidence>
<evidence type="ECO:0000313" key="7">
    <source>
        <dbReference type="EMBL" id="MFC4306029.1"/>
    </source>
</evidence>
<dbReference type="PANTHER" id="PTHR43280">
    <property type="entry name" value="ARAC-FAMILY TRANSCRIPTIONAL REGULATOR"/>
    <property type="match status" value="1"/>
</dbReference>